<evidence type="ECO:0000256" key="1">
    <source>
        <dbReference type="SAM" id="MobiDB-lite"/>
    </source>
</evidence>
<feature type="compositionally biased region" description="Polar residues" evidence="1">
    <location>
        <begin position="271"/>
        <end position="300"/>
    </location>
</feature>
<dbReference type="AlphaFoldDB" id="A0A1J7JT04"/>
<feature type="region of interest" description="Disordered" evidence="1">
    <location>
        <begin position="271"/>
        <end position="316"/>
    </location>
</feature>
<feature type="compositionally biased region" description="Basic residues" evidence="1">
    <location>
        <begin position="39"/>
        <end position="50"/>
    </location>
</feature>
<proteinExistence type="predicted"/>
<protein>
    <submittedName>
        <fullName evidence="2">Uncharacterized protein</fullName>
    </submittedName>
</protein>
<reference evidence="2 3" key="1">
    <citation type="submission" date="2016-10" db="EMBL/GenBank/DDBJ databases">
        <title>Draft genome sequence of Coniochaeta ligniaria NRRL30616, a lignocellulolytic fungus for bioabatement of inhibitors in plant biomass hydrolysates.</title>
        <authorList>
            <consortium name="DOE Joint Genome Institute"/>
            <person name="Jimenez D.J."/>
            <person name="Hector R.E."/>
            <person name="Riley R."/>
            <person name="Sun H."/>
            <person name="Grigoriev I.V."/>
            <person name="Van Elsas J.D."/>
            <person name="Nichols N.N."/>
        </authorList>
    </citation>
    <scope>NUCLEOTIDE SEQUENCE [LARGE SCALE GENOMIC DNA]</scope>
    <source>
        <strain evidence="2 3">NRRL 30616</strain>
    </source>
</reference>
<feature type="region of interest" description="Disordered" evidence="1">
    <location>
        <begin position="20"/>
        <end position="93"/>
    </location>
</feature>
<evidence type="ECO:0000313" key="2">
    <source>
        <dbReference type="EMBL" id="OIW33128.1"/>
    </source>
</evidence>
<keyword evidence="3" id="KW-1185">Reference proteome</keyword>
<accession>A0A1J7JT04</accession>
<dbReference type="InParanoid" id="A0A1J7JT04"/>
<name>A0A1J7JT04_9PEZI</name>
<organism evidence="2 3">
    <name type="scientific">Coniochaeta ligniaria NRRL 30616</name>
    <dbReference type="NCBI Taxonomy" id="1408157"/>
    <lineage>
        <taxon>Eukaryota</taxon>
        <taxon>Fungi</taxon>
        <taxon>Dikarya</taxon>
        <taxon>Ascomycota</taxon>
        <taxon>Pezizomycotina</taxon>
        <taxon>Sordariomycetes</taxon>
        <taxon>Sordariomycetidae</taxon>
        <taxon>Coniochaetales</taxon>
        <taxon>Coniochaetaceae</taxon>
        <taxon>Coniochaeta</taxon>
    </lineage>
</organism>
<dbReference type="Proteomes" id="UP000182658">
    <property type="component" value="Unassembled WGS sequence"/>
</dbReference>
<feature type="compositionally biased region" description="Basic and acidic residues" evidence="1">
    <location>
        <begin position="70"/>
        <end position="80"/>
    </location>
</feature>
<dbReference type="OrthoDB" id="5207704at2759"/>
<dbReference type="EMBL" id="KV875094">
    <property type="protein sequence ID" value="OIW33128.1"/>
    <property type="molecule type" value="Genomic_DNA"/>
</dbReference>
<evidence type="ECO:0000313" key="3">
    <source>
        <dbReference type="Proteomes" id="UP000182658"/>
    </source>
</evidence>
<sequence>MGLPLYNPTGSILYLSELEPEPEHSGILSRRLGGPTPSPKHRRPHRHLHRSTPPLAQPLGDYHPTVLKSVPEHSHPDRSCNRPSYPLPKLPRSLNDLDVETREGRDLARSSPCLPRRPSLEREEAFCGERPAKKRCLPDAEPEASDETVQELYRLGLLYDNPHERGERFTFDAIVHDEPLYNVNVRKSKRGRWCRGAGRRGTPDSWHYSLPLELSFAALEDDERMARLLMAPEDDELVSVTELNRWTAIRAIHRHLEGSEVAGPSVTETQLSVISPSSAPHAASTGTVTQPQSTPQSLPASQDFPEMVSDSEHDDAEVVEWEVLDDSQSDGDGATAGAEAWVVLG</sequence>
<gene>
    <name evidence="2" type="ORF">CONLIGDRAFT_163165</name>
</gene>